<dbReference type="RefSeq" id="WP_181039966.1">
    <property type="nucleotide sequence ID" value="NZ_MQUB01000001.1"/>
</dbReference>
<comment type="caution">
    <text evidence="2">The sequence shown here is derived from an EMBL/GenBank/DDBJ whole genome shotgun (WGS) entry which is preliminary data.</text>
</comment>
<dbReference type="AlphaFoldDB" id="A0A2S7KP68"/>
<evidence type="ECO:0000313" key="3">
    <source>
        <dbReference type="Proteomes" id="UP000239800"/>
    </source>
</evidence>
<protein>
    <recommendedName>
        <fullName evidence="1">SnoaL-like domain-containing protein</fullName>
    </recommendedName>
</protein>
<dbReference type="SUPFAM" id="SSF54427">
    <property type="entry name" value="NTF2-like"/>
    <property type="match status" value="1"/>
</dbReference>
<sequence>MISFTSYGQNSPEAVVQAQLESYNRGDLDAFMATFDPQVIFTDASGEITMQGAEAVRERYKSYFEASPNLHSEIQTRIVQGDFVIDHEHITGRYGNPEIYELVLVFRVKLGKIVRVTVYGK</sequence>
<gene>
    <name evidence="2" type="ORF">BST85_05515</name>
</gene>
<dbReference type="Gene3D" id="3.10.450.50">
    <property type="match status" value="1"/>
</dbReference>
<reference evidence="2 3" key="1">
    <citation type="submission" date="2016-11" db="EMBL/GenBank/DDBJ databases">
        <title>Trade-off between light-utilization and light-protection in marine flavobacteria.</title>
        <authorList>
            <person name="Kumagai Y."/>
        </authorList>
    </citation>
    <scope>NUCLEOTIDE SEQUENCE [LARGE SCALE GENOMIC DNA]</scope>
    <source>
        <strain evidence="2 3">NBRC 107741</strain>
    </source>
</reference>
<dbReference type="Proteomes" id="UP000239800">
    <property type="component" value="Unassembled WGS sequence"/>
</dbReference>
<proteinExistence type="predicted"/>
<accession>A0A2S7KP68</accession>
<evidence type="ECO:0000313" key="2">
    <source>
        <dbReference type="EMBL" id="PQB04415.1"/>
    </source>
</evidence>
<organism evidence="2 3">
    <name type="scientific">Aureitalea marina</name>
    <dbReference type="NCBI Taxonomy" id="930804"/>
    <lineage>
        <taxon>Bacteria</taxon>
        <taxon>Pseudomonadati</taxon>
        <taxon>Bacteroidota</taxon>
        <taxon>Flavobacteriia</taxon>
        <taxon>Flavobacteriales</taxon>
        <taxon>Flavobacteriaceae</taxon>
        <taxon>Aureitalea</taxon>
    </lineage>
</organism>
<name>A0A2S7KP68_9FLAO</name>
<dbReference type="InterPro" id="IPR037401">
    <property type="entry name" value="SnoaL-like"/>
</dbReference>
<evidence type="ECO:0000259" key="1">
    <source>
        <dbReference type="Pfam" id="PF12680"/>
    </source>
</evidence>
<dbReference type="InterPro" id="IPR032710">
    <property type="entry name" value="NTF2-like_dom_sf"/>
</dbReference>
<dbReference type="Pfam" id="PF12680">
    <property type="entry name" value="SnoaL_2"/>
    <property type="match status" value="1"/>
</dbReference>
<keyword evidence="3" id="KW-1185">Reference proteome</keyword>
<dbReference type="PIRSF" id="PIRSF030561">
    <property type="entry name" value="UCP030561"/>
    <property type="match status" value="1"/>
</dbReference>
<dbReference type="InterPro" id="IPR008317">
    <property type="entry name" value="UCP030561"/>
</dbReference>
<dbReference type="EMBL" id="MQUB01000001">
    <property type="protein sequence ID" value="PQB04415.1"/>
    <property type="molecule type" value="Genomic_DNA"/>
</dbReference>
<feature type="domain" description="SnoaL-like" evidence="1">
    <location>
        <begin position="16"/>
        <end position="116"/>
    </location>
</feature>